<reference evidence="1" key="1">
    <citation type="submission" date="2021-01" db="EMBL/GenBank/DDBJ databases">
        <title>Whole genome shotgun sequence of Virgisporangium ochraceum NBRC 16418.</title>
        <authorList>
            <person name="Komaki H."/>
            <person name="Tamura T."/>
        </authorList>
    </citation>
    <scope>NUCLEOTIDE SEQUENCE</scope>
    <source>
        <strain evidence="1">NBRC 16418</strain>
    </source>
</reference>
<evidence type="ECO:0000313" key="1">
    <source>
        <dbReference type="EMBL" id="GIJ69661.1"/>
    </source>
</evidence>
<keyword evidence="2" id="KW-1185">Reference proteome</keyword>
<accession>A0A8J3ZU36</accession>
<dbReference type="AlphaFoldDB" id="A0A8J3ZU36"/>
<organism evidence="1 2">
    <name type="scientific">Virgisporangium ochraceum</name>
    <dbReference type="NCBI Taxonomy" id="65505"/>
    <lineage>
        <taxon>Bacteria</taxon>
        <taxon>Bacillati</taxon>
        <taxon>Actinomycetota</taxon>
        <taxon>Actinomycetes</taxon>
        <taxon>Micromonosporales</taxon>
        <taxon>Micromonosporaceae</taxon>
        <taxon>Virgisporangium</taxon>
    </lineage>
</organism>
<gene>
    <name evidence="1" type="ORF">Voc01_045780</name>
</gene>
<proteinExistence type="predicted"/>
<dbReference type="EMBL" id="BOPH01000068">
    <property type="protein sequence ID" value="GIJ69661.1"/>
    <property type="molecule type" value="Genomic_DNA"/>
</dbReference>
<protein>
    <submittedName>
        <fullName evidence="1">Uncharacterized protein</fullName>
    </submittedName>
</protein>
<sequence>MGAAVADNDRVTTNAVATRTRTVARDKVRDLEDIAAPRMTVRRRGGGAVTVIVTWERSHSNWWTGRTGMAGDHRWSSDVPVRSRELLVDG</sequence>
<evidence type="ECO:0000313" key="2">
    <source>
        <dbReference type="Proteomes" id="UP000635606"/>
    </source>
</evidence>
<comment type="caution">
    <text evidence="1">The sequence shown here is derived from an EMBL/GenBank/DDBJ whole genome shotgun (WGS) entry which is preliminary data.</text>
</comment>
<dbReference type="Proteomes" id="UP000635606">
    <property type="component" value="Unassembled WGS sequence"/>
</dbReference>
<name>A0A8J3ZU36_9ACTN</name>